<gene>
    <name evidence="1" type="ORF">Q6237_25185</name>
</gene>
<evidence type="ECO:0000313" key="2">
    <source>
        <dbReference type="Proteomes" id="UP001177872"/>
    </source>
</evidence>
<dbReference type="EMBL" id="JAVCZN010000019">
    <property type="protein sequence ID" value="MDQ1864279.1"/>
    <property type="molecule type" value="Genomic_DNA"/>
</dbReference>
<sequence length="108" mass="12344">MLKLELVKEHCRLEPDFSADDTLIGVYIGAAKKHVEMYTRRTLYASESDPGYDADEDHLLLEDDVRTAMLLLIGHWYANRETVNIGNITSELPFATQALLQPYRIYGL</sequence>
<organism evidence="1 2">
    <name type="scientific">Serratia ureilytica</name>
    <dbReference type="NCBI Taxonomy" id="300181"/>
    <lineage>
        <taxon>Bacteria</taxon>
        <taxon>Pseudomonadati</taxon>
        <taxon>Pseudomonadota</taxon>
        <taxon>Gammaproteobacteria</taxon>
        <taxon>Enterobacterales</taxon>
        <taxon>Yersiniaceae</taxon>
        <taxon>Serratia</taxon>
    </lineage>
</organism>
<dbReference type="Pfam" id="PF05135">
    <property type="entry name" value="Phage_connect_1"/>
    <property type="match status" value="1"/>
</dbReference>
<evidence type="ECO:0000313" key="1">
    <source>
        <dbReference type="EMBL" id="MDQ1864279.1"/>
    </source>
</evidence>
<dbReference type="InterPro" id="IPR006450">
    <property type="entry name" value="Phage_HK97_gp6-like"/>
</dbReference>
<dbReference type="NCBIfam" id="TIGR01560">
    <property type="entry name" value="put_DNA_pack"/>
    <property type="match status" value="1"/>
</dbReference>
<accession>A0ABU0VS57</accession>
<reference evidence="1" key="1">
    <citation type="submission" date="2023-07" db="EMBL/GenBank/DDBJ databases">
        <title>In vitro acaricidal activity of Serratia ureilytica strains isolated from Mimosa pudica nodules againts the dust mite Tyrophagus putrescentiae.</title>
        <authorList>
            <person name="Wong-Villareal A."/>
            <person name="Cerqueda-Garcia D."/>
        </authorList>
    </citation>
    <scope>NUCLEOTIDE SEQUENCE</scope>
    <source>
        <strain evidence="1">UTS2</strain>
    </source>
</reference>
<dbReference type="Proteomes" id="UP001177872">
    <property type="component" value="Unassembled WGS sequence"/>
</dbReference>
<name>A0ABU0VS57_9GAMM</name>
<keyword evidence="2" id="KW-1185">Reference proteome</keyword>
<dbReference type="Gene3D" id="1.10.3230.30">
    <property type="entry name" value="Phage gp6-like head-tail connector protein"/>
    <property type="match status" value="1"/>
</dbReference>
<protein>
    <submittedName>
        <fullName evidence="1">Head-tail connector protein</fullName>
    </submittedName>
</protein>
<dbReference type="InterPro" id="IPR021146">
    <property type="entry name" value="Phage_gp6-like_head-tail"/>
</dbReference>
<comment type="caution">
    <text evidence="1">The sequence shown here is derived from an EMBL/GenBank/DDBJ whole genome shotgun (WGS) entry which is preliminary data.</text>
</comment>
<dbReference type="CDD" id="cd08054">
    <property type="entry name" value="gp6"/>
    <property type="match status" value="1"/>
</dbReference>
<dbReference type="RefSeq" id="WP_262943251.1">
    <property type="nucleotide sequence ID" value="NZ_JAIQCT010000041.1"/>
</dbReference>
<proteinExistence type="predicted"/>